<feature type="compositionally biased region" description="Polar residues" evidence="10">
    <location>
        <begin position="436"/>
        <end position="460"/>
    </location>
</feature>
<evidence type="ECO:0000256" key="3">
    <source>
        <dbReference type="ARBA" id="ARBA00023015"/>
    </source>
</evidence>
<dbReference type="GO" id="GO:0003700">
    <property type="term" value="F:DNA-binding transcription factor activity"/>
    <property type="evidence" value="ECO:0007669"/>
    <property type="project" value="InterPro"/>
</dbReference>
<feature type="compositionally biased region" description="Polar residues" evidence="10">
    <location>
        <begin position="17"/>
        <end position="29"/>
    </location>
</feature>
<keyword evidence="5" id="KW-0804">Transcription</keyword>
<dbReference type="PANTHER" id="PTHR10015">
    <property type="entry name" value="HEAT SHOCK TRANSCRIPTION FACTOR"/>
    <property type="match status" value="1"/>
</dbReference>
<feature type="region of interest" description="Disordered" evidence="10">
    <location>
        <begin position="185"/>
        <end position="217"/>
    </location>
</feature>
<keyword evidence="3" id="KW-0805">Transcription regulation</keyword>
<dbReference type="EMBL" id="JABWAD010000061">
    <property type="protein sequence ID" value="KAF6062783.1"/>
    <property type="molecule type" value="Genomic_DNA"/>
</dbReference>
<feature type="domain" description="HSF-type DNA-binding" evidence="11">
    <location>
        <begin position="240"/>
        <end position="264"/>
    </location>
</feature>
<sequence>MNMTTDYRDPLLDLFGTESNSGNETSSPSDIPVINRSGTFNQQQFSPLLTQQSLYNTPNSGSTPNIFDPNHTSMQEEQTSPSSNKLQPEDPPRKKRNTRSQTKIHQQSEGDEYNSNDYKDSIDLDKPPVVEPSPPFFVESDTTPEFVIPTPTSEQQQQQHHELIAQDYQQSILPQTNTFHPLVLPHDPRHAITAGPANNSQQQQQQQQDSSIPSDGILPRYNNFMHLHLFHREDFMKVILPKYFKHNNFASFVRQLNMYGWHKVQDVANGTLNQNSDKNGQDEIWQFENPNFIKDREDLLDKIVRNKSSSNQDDVSGVSFNGINNSANLSLILQELETIKMNQYVISEDLRRVRQDNKMLWQENYLNRERNQVQGRTLDKILKFLSVVYGNNANKILNGHGFADFNDSNNIMTQYRPSPMGSPLLSRPQTQPPPSNSRFARDNNQTAQPTYESPLSTSDTNNNNNNTFEYQQAVNRPRLMLTNRAHSRRPSMSRTKSTPEGSIEEIIRSYSNDKAAESNVNRMYEQLVGHQPAISAPSPRHSFLQELNLPGTPRNLDDLEKHINKEGQSIQQVQDWIDKLAQEQHEKQQQQQGNDDDDDFDVNEFLKDATTTPSSNVPNGGHYNNGNISFVGSPIAMTPGSNVSSNINDSDGNEKKSKKVNRRS</sequence>
<dbReference type="FunFam" id="1.10.10.10:FF:000027">
    <property type="entry name" value="Heat shock transcription factor 1"/>
    <property type="match status" value="1"/>
</dbReference>
<proteinExistence type="inferred from homology"/>
<feature type="region of interest" description="Disordered" evidence="10">
    <location>
        <begin position="582"/>
        <end position="664"/>
    </location>
</feature>
<evidence type="ECO:0000256" key="1">
    <source>
        <dbReference type="ARBA" id="ARBA00004123"/>
    </source>
</evidence>
<comment type="similarity">
    <text evidence="2 9">Belongs to the HSF family.</text>
</comment>
<evidence type="ECO:0000259" key="11">
    <source>
        <dbReference type="PROSITE" id="PS00434"/>
    </source>
</evidence>
<feature type="compositionally biased region" description="Polar residues" evidence="10">
    <location>
        <begin position="639"/>
        <end position="650"/>
    </location>
</feature>
<evidence type="ECO:0000256" key="2">
    <source>
        <dbReference type="ARBA" id="ARBA00006403"/>
    </source>
</evidence>
<dbReference type="SMART" id="SM00415">
    <property type="entry name" value="HSF"/>
    <property type="match status" value="1"/>
</dbReference>
<dbReference type="GO" id="GO:0005634">
    <property type="term" value="C:nucleus"/>
    <property type="evidence" value="ECO:0007669"/>
    <property type="project" value="UniProtKB-SubCell"/>
</dbReference>
<keyword evidence="6" id="KW-0539">Nucleus</keyword>
<feature type="region of interest" description="Disordered" evidence="10">
    <location>
        <begin position="413"/>
        <end position="465"/>
    </location>
</feature>
<gene>
    <name evidence="12" type="ORF">FOB64_005835</name>
</gene>
<dbReference type="InterPro" id="IPR036388">
    <property type="entry name" value="WH-like_DNA-bd_sf"/>
</dbReference>
<feature type="compositionally biased region" description="Basic and acidic residues" evidence="10">
    <location>
        <begin position="1"/>
        <end position="11"/>
    </location>
</feature>
<dbReference type="GO" id="GO:0043565">
    <property type="term" value="F:sequence-specific DNA binding"/>
    <property type="evidence" value="ECO:0007669"/>
    <property type="project" value="InterPro"/>
</dbReference>
<evidence type="ECO:0000256" key="7">
    <source>
        <dbReference type="ARBA" id="ARBA00068818"/>
    </source>
</evidence>
<dbReference type="SUPFAM" id="SSF46785">
    <property type="entry name" value="Winged helix' DNA-binding domain"/>
    <property type="match status" value="1"/>
</dbReference>
<keyword evidence="4 12" id="KW-0238">DNA-binding</keyword>
<feature type="region of interest" description="Disordered" evidence="10">
    <location>
        <begin position="483"/>
        <end position="503"/>
    </location>
</feature>
<reference evidence="12 13" key="1">
    <citation type="submission" date="2020-03" db="EMBL/GenBank/DDBJ databases">
        <title>FDA dAtabase for Regulatory Grade micrObial Sequences (FDA-ARGOS): Supporting development and validation of Infectious Disease Dx tests.</title>
        <authorList>
            <person name="Campos J."/>
            <person name="Goldberg B."/>
            <person name="Tallon L."/>
            <person name="Sadzewicz L."/>
            <person name="Vavikolanu K."/>
            <person name="Mehta A."/>
            <person name="Aluvathingal J."/>
            <person name="Nadendla S."/>
            <person name="Nandy P."/>
            <person name="Geyer C."/>
            <person name="Yan Y."/>
            <person name="Sichtig H."/>
        </authorList>
    </citation>
    <scope>NUCLEOTIDE SEQUENCE [LARGE SCALE GENOMIC DNA]</scope>
    <source>
        <strain evidence="12 13">FDAARGOS_656</strain>
    </source>
</reference>
<evidence type="ECO:0000313" key="13">
    <source>
        <dbReference type="Proteomes" id="UP000536275"/>
    </source>
</evidence>
<dbReference type="Proteomes" id="UP000536275">
    <property type="component" value="Unassembled WGS sequence"/>
</dbReference>
<evidence type="ECO:0000313" key="12">
    <source>
        <dbReference type="EMBL" id="KAF6062783.1"/>
    </source>
</evidence>
<accession>A0A8H6F062</accession>
<dbReference type="PANTHER" id="PTHR10015:SF427">
    <property type="entry name" value="HEAT SHOCK FACTOR PROTEIN"/>
    <property type="match status" value="1"/>
</dbReference>
<dbReference type="PROSITE" id="PS00434">
    <property type="entry name" value="HSF_DOMAIN"/>
    <property type="match status" value="1"/>
</dbReference>
<feature type="compositionally biased region" description="Polar residues" evidence="10">
    <location>
        <begin position="36"/>
        <end position="86"/>
    </location>
</feature>
<evidence type="ECO:0000256" key="4">
    <source>
        <dbReference type="ARBA" id="ARBA00023125"/>
    </source>
</evidence>
<dbReference type="AlphaFoldDB" id="A0A8H6F062"/>
<feature type="compositionally biased region" description="Polar residues" evidence="10">
    <location>
        <begin position="609"/>
        <end position="630"/>
    </location>
</feature>
<comment type="caution">
    <text evidence="12">The sequence shown here is derived from an EMBL/GenBank/DDBJ whole genome shotgun (WGS) entry which is preliminary data.</text>
</comment>
<evidence type="ECO:0000256" key="6">
    <source>
        <dbReference type="ARBA" id="ARBA00023242"/>
    </source>
</evidence>
<dbReference type="InterPro" id="IPR000232">
    <property type="entry name" value="HSF_DNA-bd"/>
</dbReference>
<dbReference type="Pfam" id="PF00447">
    <property type="entry name" value="HSF_DNA-bind"/>
    <property type="match status" value="1"/>
</dbReference>
<feature type="compositionally biased region" description="Basic and acidic residues" evidence="10">
    <location>
        <begin position="117"/>
        <end position="128"/>
    </location>
</feature>
<dbReference type="InterPro" id="IPR036390">
    <property type="entry name" value="WH_DNA-bd_sf"/>
</dbReference>
<protein>
    <recommendedName>
        <fullName evidence="7">Heat shock transcription factor</fullName>
    </recommendedName>
    <alternativeName>
        <fullName evidence="8">Heat shock factor protein</fullName>
    </alternativeName>
</protein>
<evidence type="ECO:0000256" key="8">
    <source>
        <dbReference type="ARBA" id="ARBA00084017"/>
    </source>
</evidence>
<feature type="region of interest" description="Disordered" evidence="10">
    <location>
        <begin position="1"/>
        <end position="131"/>
    </location>
</feature>
<comment type="subcellular location">
    <subcellularLocation>
        <location evidence="1">Nucleus</location>
    </subcellularLocation>
</comment>
<organism evidence="12 13">
    <name type="scientific">Candida albicans</name>
    <name type="common">Yeast</name>
    <dbReference type="NCBI Taxonomy" id="5476"/>
    <lineage>
        <taxon>Eukaryota</taxon>
        <taxon>Fungi</taxon>
        <taxon>Dikarya</taxon>
        <taxon>Ascomycota</taxon>
        <taxon>Saccharomycotina</taxon>
        <taxon>Pichiomycetes</taxon>
        <taxon>Debaryomycetaceae</taxon>
        <taxon>Candida/Lodderomyces clade</taxon>
        <taxon>Candida</taxon>
    </lineage>
</organism>
<dbReference type="Gene3D" id="1.10.10.10">
    <property type="entry name" value="Winged helix-like DNA-binding domain superfamily/Winged helix DNA-binding domain"/>
    <property type="match status" value="1"/>
</dbReference>
<evidence type="ECO:0000256" key="5">
    <source>
        <dbReference type="ARBA" id="ARBA00023163"/>
    </source>
</evidence>
<name>A0A8H6F062_CANAX</name>
<dbReference type="PRINTS" id="PR00056">
    <property type="entry name" value="HSFDOMAIN"/>
</dbReference>
<evidence type="ECO:0000256" key="10">
    <source>
        <dbReference type="SAM" id="MobiDB-lite"/>
    </source>
</evidence>
<evidence type="ECO:0000256" key="9">
    <source>
        <dbReference type="RuleBase" id="RU004020"/>
    </source>
</evidence>